<evidence type="ECO:0000313" key="2">
    <source>
        <dbReference type="Proteomes" id="UP000034682"/>
    </source>
</evidence>
<name>A0A0G1VB05_9BACT</name>
<reference evidence="1 2" key="1">
    <citation type="journal article" date="2015" name="Nature">
        <title>rRNA introns, odd ribosomes, and small enigmatic genomes across a large radiation of phyla.</title>
        <authorList>
            <person name="Brown C.T."/>
            <person name="Hug L.A."/>
            <person name="Thomas B.C."/>
            <person name="Sharon I."/>
            <person name="Castelle C.J."/>
            <person name="Singh A."/>
            <person name="Wilkins M.J."/>
            <person name="Williams K.H."/>
            <person name="Banfield J.F."/>
        </authorList>
    </citation>
    <scope>NUCLEOTIDE SEQUENCE [LARGE SCALE GENOMIC DNA]</scope>
</reference>
<accession>A0A0G1VB05</accession>
<comment type="caution">
    <text evidence="1">The sequence shown here is derived from an EMBL/GenBank/DDBJ whole genome shotgun (WGS) entry which is preliminary data.</text>
</comment>
<dbReference type="AlphaFoldDB" id="A0A0G1VB05"/>
<sequence length="94" mass="10949">MEDIFDSELGRKILALTKASFKVSDLISDLVLREKIKHQVIEIYKTFLIDSGNQSFSELLKEIDILDHYFYLGGHLNLIKEEHLKQLRNGFLVL</sequence>
<protein>
    <submittedName>
        <fullName evidence="1">Uncharacterized protein</fullName>
    </submittedName>
</protein>
<evidence type="ECO:0000313" key="1">
    <source>
        <dbReference type="EMBL" id="KKU75378.1"/>
    </source>
</evidence>
<gene>
    <name evidence="1" type="ORF">UY02_C0053G0002</name>
</gene>
<dbReference type="Proteomes" id="UP000034682">
    <property type="component" value="Unassembled WGS sequence"/>
</dbReference>
<organism evidence="1 2">
    <name type="scientific">Candidatus Giovannonibacteria bacterium GW2011_GWB1_47_6b</name>
    <dbReference type="NCBI Taxonomy" id="1618655"/>
    <lineage>
        <taxon>Bacteria</taxon>
        <taxon>Candidatus Giovannoniibacteriota</taxon>
    </lineage>
</organism>
<dbReference type="EMBL" id="LCOK01000053">
    <property type="protein sequence ID" value="KKU75378.1"/>
    <property type="molecule type" value="Genomic_DNA"/>
</dbReference>
<proteinExistence type="predicted"/>